<proteinExistence type="predicted"/>
<sequence length="88" mass="9717">MWSLARLRTFENFMKGLEDTVKSEHCRAGAHCPQDETLRVRHVFISPAAAVSHRHQPHRAATGAVRMGRAGLGSGECDHHQPPLGQNP</sequence>
<evidence type="ECO:0000256" key="1">
    <source>
        <dbReference type="SAM" id="MobiDB-lite"/>
    </source>
</evidence>
<dbReference type="PIR" id="H75441">
    <property type="entry name" value="H75441"/>
</dbReference>
<dbReference type="Proteomes" id="UP000002524">
    <property type="component" value="Chromosome 1"/>
</dbReference>
<organism evidence="2 3">
    <name type="scientific">Deinococcus radiodurans (strain ATCC 13939 / DSM 20539 / JCM 16871 / CCUG 27074 / LMG 4051 / NBRC 15346 / NCIMB 9279 / VKM B-1422 / R1)</name>
    <dbReference type="NCBI Taxonomy" id="243230"/>
    <lineage>
        <taxon>Bacteria</taxon>
        <taxon>Thermotogati</taxon>
        <taxon>Deinococcota</taxon>
        <taxon>Deinococci</taxon>
        <taxon>Deinococcales</taxon>
        <taxon>Deinococcaceae</taxon>
        <taxon>Deinococcus</taxon>
    </lineage>
</organism>
<feature type="region of interest" description="Disordered" evidence="1">
    <location>
        <begin position="51"/>
        <end position="88"/>
    </location>
</feature>
<dbReference type="KEGG" id="dra:DR_1066"/>
<accession>Q9RVG3</accession>
<dbReference type="EnsemblBacteria" id="AAF10644">
    <property type="protein sequence ID" value="AAF10644"/>
    <property type="gene ID" value="DR_1066"/>
</dbReference>
<dbReference type="EMBL" id="AE000513">
    <property type="protein sequence ID" value="AAF10644.1"/>
    <property type="molecule type" value="Genomic_DNA"/>
</dbReference>
<protein>
    <submittedName>
        <fullName evidence="2">Uncharacterized protein</fullName>
    </submittedName>
</protein>
<keyword evidence="3" id="KW-1185">Reference proteome</keyword>
<dbReference type="STRING" id="243230.DR_1066"/>
<name>Q9RVG3_DEIRA</name>
<evidence type="ECO:0000313" key="2">
    <source>
        <dbReference type="EMBL" id="AAF10644.1"/>
    </source>
</evidence>
<reference evidence="2 3" key="1">
    <citation type="journal article" date="1999" name="Science">
        <title>Genome sequence of the radioresistant bacterium Deinococcus radiodurans R1.</title>
        <authorList>
            <person name="White O."/>
            <person name="Eisen J.A."/>
            <person name="Heidelberg J.F."/>
            <person name="Hickey E.K."/>
            <person name="Peterson J.D."/>
            <person name="Dodson R.J."/>
            <person name="Haft D.H."/>
            <person name="Gwinn M.L."/>
            <person name="Nelson W.C."/>
            <person name="Richardson D.L."/>
            <person name="Moffat K.S."/>
            <person name="Qin H."/>
            <person name="Jiang L."/>
            <person name="Pamphile W."/>
            <person name="Crosby M."/>
            <person name="Shen M."/>
            <person name="Vamathevan J.J."/>
            <person name="Lam P."/>
            <person name="McDonald L."/>
            <person name="Utterback T."/>
            <person name="Zalewski C."/>
            <person name="Makarova K.S."/>
            <person name="Aravind L."/>
            <person name="Daly M.J."/>
            <person name="Minton K.W."/>
            <person name="Fleischmann R.D."/>
            <person name="Ketchum K.A."/>
            <person name="Nelson K.E."/>
            <person name="Salzberg S."/>
            <person name="Smith H.O."/>
            <person name="Venter J.C."/>
            <person name="Fraser C.M."/>
        </authorList>
    </citation>
    <scope>NUCLEOTIDE SEQUENCE [LARGE SCALE GENOMIC DNA]</scope>
    <source>
        <strain evidence="3">ATCC 13939 / DSM 20539 / JCM 16871 / LMG 4051 / NBRC 15346 / NCIMB 9279 / R1 / VKM B-1422</strain>
    </source>
</reference>
<evidence type="ECO:0000313" key="3">
    <source>
        <dbReference type="Proteomes" id="UP000002524"/>
    </source>
</evidence>
<gene>
    <name evidence="2" type="ordered locus">DR_1066</name>
</gene>
<dbReference type="AlphaFoldDB" id="Q9RVG3"/>
<dbReference type="PaxDb" id="243230-DR_1066"/>
<dbReference type="InParanoid" id="Q9RVG3"/>
<dbReference type="HOGENOM" id="CLU_2463970_0_0_0"/>